<evidence type="ECO:0000256" key="5">
    <source>
        <dbReference type="ARBA" id="ARBA00023172"/>
    </source>
</evidence>
<reference evidence="7" key="1">
    <citation type="submission" date="2020-01" db="EMBL/GenBank/DDBJ databases">
        <authorList>
            <person name="Meier V. D."/>
            <person name="Meier V D."/>
        </authorList>
    </citation>
    <scope>NUCLEOTIDE SEQUENCE</scope>
    <source>
        <strain evidence="7">HLG_WM_MAG_07</strain>
    </source>
</reference>
<keyword evidence="4 6" id="KW-0963">Cytoplasm</keyword>
<proteinExistence type="inferred from homology"/>
<protein>
    <recommendedName>
        <fullName evidence="3 6">Recombination-associated protein RdgC</fullName>
    </recommendedName>
</protein>
<evidence type="ECO:0000256" key="1">
    <source>
        <dbReference type="ARBA" id="ARBA00004453"/>
    </source>
</evidence>
<dbReference type="HAMAP" id="MF_00194">
    <property type="entry name" value="RdgC"/>
    <property type="match status" value="1"/>
</dbReference>
<dbReference type="GO" id="GO:0003690">
    <property type="term" value="F:double-stranded DNA binding"/>
    <property type="evidence" value="ECO:0007669"/>
    <property type="project" value="TreeGrafter"/>
</dbReference>
<organism evidence="7">
    <name type="scientific">uncultured Thiotrichaceae bacterium</name>
    <dbReference type="NCBI Taxonomy" id="298394"/>
    <lineage>
        <taxon>Bacteria</taxon>
        <taxon>Pseudomonadati</taxon>
        <taxon>Pseudomonadota</taxon>
        <taxon>Gammaproteobacteria</taxon>
        <taxon>Thiotrichales</taxon>
        <taxon>Thiotrichaceae</taxon>
        <taxon>environmental samples</taxon>
    </lineage>
</organism>
<dbReference type="GO" id="GO:0005737">
    <property type="term" value="C:cytoplasm"/>
    <property type="evidence" value="ECO:0007669"/>
    <property type="project" value="UniProtKB-UniRule"/>
</dbReference>
<dbReference type="PANTHER" id="PTHR38103">
    <property type="entry name" value="RECOMBINATION-ASSOCIATED PROTEIN RDGC"/>
    <property type="match status" value="1"/>
</dbReference>
<evidence type="ECO:0000256" key="2">
    <source>
        <dbReference type="ARBA" id="ARBA00008657"/>
    </source>
</evidence>
<dbReference type="NCBIfam" id="NF001464">
    <property type="entry name" value="PRK00321.1-5"/>
    <property type="match status" value="1"/>
</dbReference>
<evidence type="ECO:0000256" key="6">
    <source>
        <dbReference type="HAMAP-Rule" id="MF_00194"/>
    </source>
</evidence>
<dbReference type="GO" id="GO:0043590">
    <property type="term" value="C:bacterial nucleoid"/>
    <property type="evidence" value="ECO:0007669"/>
    <property type="project" value="TreeGrafter"/>
</dbReference>
<sequence length="297" mass="33710">MWFKNLYFFTLDDDFSLDVDALDEALAEKSFKPCGATQRESMGWAPPLGKNTDAFVHAVSGYLLISLMRQERILPSSVVREALEEKVEQIQVDEDRKVSGKEKKDLREAIEFELLPRAFTRTSQMDAWIDLKGNRLVINTSSSKRAEDISTLLRKSVGSLPTSLPDTEISVAASMGKWLQDGVAPDPFLIGRECELKSEQEEGGVVSFRKHELQMDEVTSHLGLGKTASKMELQWDDKIQFVLTHEYQLKKLRFMDVLEEQMQDSDPQSHAERLDIEFALMTGEVSNLLNDLHRVLG</sequence>
<dbReference type="GO" id="GO:0006310">
    <property type="term" value="P:DNA recombination"/>
    <property type="evidence" value="ECO:0007669"/>
    <property type="project" value="UniProtKB-UniRule"/>
</dbReference>
<gene>
    <name evidence="6" type="primary">rdgC</name>
    <name evidence="7" type="ORF">HELGO_WM19512</name>
</gene>
<dbReference type="InterPro" id="IPR007476">
    <property type="entry name" value="RdgC"/>
</dbReference>
<dbReference type="EMBL" id="CACVAY010000100">
    <property type="protein sequence ID" value="CAA6820647.1"/>
    <property type="molecule type" value="Genomic_DNA"/>
</dbReference>
<name>A0A6S6TRA4_9GAMM</name>
<comment type="similarity">
    <text evidence="2 6">Belongs to the RdgC family.</text>
</comment>
<evidence type="ECO:0000313" key="7">
    <source>
        <dbReference type="EMBL" id="CAA6820647.1"/>
    </source>
</evidence>
<comment type="function">
    <text evidence="6">May be involved in recombination.</text>
</comment>
<dbReference type="AlphaFoldDB" id="A0A6S6TRA4"/>
<dbReference type="Pfam" id="PF04381">
    <property type="entry name" value="RdgC"/>
    <property type="match status" value="1"/>
</dbReference>
<accession>A0A6S6TRA4</accession>
<dbReference type="PANTHER" id="PTHR38103:SF1">
    <property type="entry name" value="RECOMBINATION-ASSOCIATED PROTEIN RDGC"/>
    <property type="match status" value="1"/>
</dbReference>
<comment type="subcellular location">
    <subcellularLocation>
        <location evidence="1 6">Cytoplasm</location>
        <location evidence="1 6">Nucleoid</location>
    </subcellularLocation>
</comment>
<dbReference type="GO" id="GO:0000018">
    <property type="term" value="P:regulation of DNA recombination"/>
    <property type="evidence" value="ECO:0007669"/>
    <property type="project" value="TreeGrafter"/>
</dbReference>
<keyword evidence="5 6" id="KW-0233">DNA recombination</keyword>
<evidence type="ECO:0000256" key="3">
    <source>
        <dbReference type="ARBA" id="ARBA00022296"/>
    </source>
</evidence>
<evidence type="ECO:0000256" key="4">
    <source>
        <dbReference type="ARBA" id="ARBA00022490"/>
    </source>
</evidence>